<dbReference type="KEGG" id="acz:Acaty_c2702"/>
<name>A0A059ZYD0_ACICK</name>
<dbReference type="InterPro" id="IPR016755">
    <property type="entry name" value="UCP019302"/>
</dbReference>
<dbReference type="eggNOG" id="ENOG50310YD">
    <property type="taxonomic scope" value="Bacteria"/>
</dbReference>
<evidence type="ECO:0000313" key="2">
    <source>
        <dbReference type="Proteomes" id="UP000005522"/>
    </source>
</evidence>
<dbReference type="Proteomes" id="UP000005522">
    <property type="component" value="Chromosome"/>
</dbReference>
<dbReference type="HOGENOM" id="CLU_2379662_0_0_6"/>
<dbReference type="AlphaFoldDB" id="A0A059ZYD0"/>
<accession>A0A059ZYD0</accession>
<protein>
    <submittedName>
        <fullName evidence="1">Uncharacterized protein</fullName>
    </submittedName>
</protein>
<organism evidence="1 2">
    <name type="scientific">Acidithiobacillus caldus (strain ATCC 51756 / DSM 8584 / KU)</name>
    <dbReference type="NCBI Taxonomy" id="637389"/>
    <lineage>
        <taxon>Bacteria</taxon>
        <taxon>Pseudomonadati</taxon>
        <taxon>Pseudomonadota</taxon>
        <taxon>Acidithiobacillia</taxon>
        <taxon>Acidithiobacillales</taxon>
        <taxon>Acidithiobacillaceae</taxon>
        <taxon>Acidithiobacillus</taxon>
    </lineage>
</organism>
<evidence type="ECO:0000313" key="1">
    <source>
        <dbReference type="EMBL" id="AIA56540.1"/>
    </source>
</evidence>
<reference evidence="1 2" key="1">
    <citation type="journal article" date="2009" name="J. Bacteriol.">
        <title>Draft genome sequence of the extremely acidophilic bacterium Acidithiobacillus caldus ATCC 51756 reveals metabolic versatility in the genus Acidithiobacillus.</title>
        <authorList>
            <person name="Valdes J."/>
            <person name="Quatrini R."/>
            <person name="Hallberg K."/>
            <person name="Dopson M."/>
            <person name="Valenzuela P.D."/>
            <person name="Holmes D.S."/>
        </authorList>
    </citation>
    <scope>NUCLEOTIDE SEQUENCE [LARGE SCALE GENOMIC DNA]</scope>
    <source>
        <strain evidence="2">ATCC 51756 / DSM 8584 / KU</strain>
    </source>
</reference>
<proteinExistence type="predicted"/>
<dbReference type="Pfam" id="PF10084">
    <property type="entry name" value="DUF2322"/>
    <property type="match status" value="1"/>
</dbReference>
<sequence length="92" mass="10101">MPTLPDTQHIRKLHFYGGPTAAFQGEMDNVATQARSVQVLYHLALRHGVISPSVAREGLALLPEDQADAAAGRRLLQRVLEDGDFLAVRVVR</sequence>
<gene>
    <name evidence="1" type="ORF">Acaty_c2702</name>
</gene>
<dbReference type="RefSeq" id="WP_004869519.1">
    <property type="nucleotide sequence ID" value="NZ_CP005986.1"/>
</dbReference>
<dbReference type="EMBL" id="CP005986">
    <property type="protein sequence ID" value="AIA56540.1"/>
    <property type="molecule type" value="Genomic_DNA"/>
</dbReference>
<dbReference type="GeneID" id="92932758"/>